<evidence type="ECO:0000259" key="9">
    <source>
        <dbReference type="PROSITE" id="PS50011"/>
    </source>
</evidence>
<dbReference type="PROSITE" id="PS50011">
    <property type="entry name" value="PROTEIN_KINASE_DOM"/>
    <property type="match status" value="1"/>
</dbReference>
<dbReference type="EMBL" id="BAAAZO010000003">
    <property type="protein sequence ID" value="GAA3609035.1"/>
    <property type="molecule type" value="Genomic_DNA"/>
</dbReference>
<evidence type="ECO:0000256" key="5">
    <source>
        <dbReference type="ARBA" id="ARBA00022777"/>
    </source>
</evidence>
<keyword evidence="11" id="KW-1185">Reference proteome</keyword>
<keyword evidence="6" id="KW-0067">ATP-binding</keyword>
<evidence type="ECO:0000256" key="3">
    <source>
        <dbReference type="ARBA" id="ARBA00022679"/>
    </source>
</evidence>
<feature type="compositionally biased region" description="Basic and acidic residues" evidence="7">
    <location>
        <begin position="435"/>
        <end position="448"/>
    </location>
</feature>
<proteinExistence type="predicted"/>
<dbReference type="Pfam" id="PF00069">
    <property type="entry name" value="Pkinase"/>
    <property type="match status" value="1"/>
</dbReference>
<dbReference type="CDD" id="cd14014">
    <property type="entry name" value="STKc_PknB_like"/>
    <property type="match status" value="1"/>
</dbReference>
<dbReference type="SMART" id="SM00220">
    <property type="entry name" value="S_TKc"/>
    <property type="match status" value="1"/>
</dbReference>
<protein>
    <recommendedName>
        <fullName evidence="1">non-specific serine/threonine protein kinase</fullName>
        <ecNumber evidence="1">2.7.11.1</ecNumber>
    </recommendedName>
</protein>
<feature type="domain" description="Protein kinase" evidence="9">
    <location>
        <begin position="13"/>
        <end position="271"/>
    </location>
</feature>
<dbReference type="Gene3D" id="1.10.510.10">
    <property type="entry name" value="Transferase(Phosphotransferase) domain 1"/>
    <property type="match status" value="1"/>
</dbReference>
<name>A0ABP6ZIF3_9ACTN</name>
<dbReference type="PANTHER" id="PTHR43289:SF6">
    <property type="entry name" value="SERINE_THREONINE-PROTEIN KINASE NEKL-3"/>
    <property type="match status" value="1"/>
</dbReference>
<keyword evidence="5" id="KW-0418">Kinase</keyword>
<evidence type="ECO:0000256" key="4">
    <source>
        <dbReference type="ARBA" id="ARBA00022741"/>
    </source>
</evidence>
<dbReference type="PANTHER" id="PTHR43289">
    <property type="entry name" value="MITOGEN-ACTIVATED PROTEIN KINASE KINASE KINASE 20-RELATED"/>
    <property type="match status" value="1"/>
</dbReference>
<evidence type="ECO:0000256" key="6">
    <source>
        <dbReference type="ARBA" id="ARBA00022840"/>
    </source>
</evidence>
<dbReference type="RefSeq" id="WP_231483523.1">
    <property type="nucleotide sequence ID" value="NZ_BAAAZO010000003.1"/>
</dbReference>
<feature type="compositionally biased region" description="Basic and acidic residues" evidence="7">
    <location>
        <begin position="401"/>
        <end position="421"/>
    </location>
</feature>
<gene>
    <name evidence="10" type="ORF">GCM10022223_26340</name>
</gene>
<dbReference type="PROSITE" id="PS00108">
    <property type="entry name" value="PROTEIN_KINASE_ST"/>
    <property type="match status" value="1"/>
</dbReference>
<keyword evidence="8" id="KW-1133">Transmembrane helix</keyword>
<keyword evidence="8" id="KW-0472">Membrane</keyword>
<reference evidence="11" key="1">
    <citation type="journal article" date="2019" name="Int. J. Syst. Evol. Microbiol.">
        <title>The Global Catalogue of Microorganisms (GCM) 10K type strain sequencing project: providing services to taxonomists for standard genome sequencing and annotation.</title>
        <authorList>
            <consortium name="The Broad Institute Genomics Platform"/>
            <consortium name="The Broad Institute Genome Sequencing Center for Infectious Disease"/>
            <person name="Wu L."/>
            <person name="Ma J."/>
        </authorList>
    </citation>
    <scope>NUCLEOTIDE SEQUENCE [LARGE SCALE GENOMIC DNA]</scope>
    <source>
        <strain evidence="11">JCM 16902</strain>
    </source>
</reference>
<dbReference type="EC" id="2.7.11.1" evidence="1"/>
<dbReference type="InterPro" id="IPR000719">
    <property type="entry name" value="Prot_kinase_dom"/>
</dbReference>
<dbReference type="Proteomes" id="UP001501074">
    <property type="component" value="Unassembled WGS sequence"/>
</dbReference>
<feature type="compositionally biased region" description="Gly residues" evidence="7">
    <location>
        <begin position="328"/>
        <end position="340"/>
    </location>
</feature>
<evidence type="ECO:0000256" key="2">
    <source>
        <dbReference type="ARBA" id="ARBA00022527"/>
    </source>
</evidence>
<feature type="region of interest" description="Disordered" evidence="7">
    <location>
        <begin position="274"/>
        <end position="490"/>
    </location>
</feature>
<evidence type="ECO:0000256" key="7">
    <source>
        <dbReference type="SAM" id="MobiDB-lite"/>
    </source>
</evidence>
<evidence type="ECO:0000313" key="11">
    <source>
        <dbReference type="Proteomes" id="UP001501074"/>
    </source>
</evidence>
<dbReference type="Gene3D" id="3.30.200.20">
    <property type="entry name" value="Phosphorylase Kinase, domain 1"/>
    <property type="match status" value="1"/>
</dbReference>
<organism evidence="10 11">
    <name type="scientific">Kineosporia mesophila</name>
    <dbReference type="NCBI Taxonomy" id="566012"/>
    <lineage>
        <taxon>Bacteria</taxon>
        <taxon>Bacillati</taxon>
        <taxon>Actinomycetota</taxon>
        <taxon>Actinomycetes</taxon>
        <taxon>Kineosporiales</taxon>
        <taxon>Kineosporiaceae</taxon>
        <taxon>Kineosporia</taxon>
    </lineage>
</organism>
<keyword evidence="4" id="KW-0547">Nucleotide-binding</keyword>
<dbReference type="InterPro" id="IPR011009">
    <property type="entry name" value="Kinase-like_dom_sf"/>
</dbReference>
<accession>A0ABP6ZIF3</accession>
<dbReference type="SUPFAM" id="SSF56112">
    <property type="entry name" value="Protein kinase-like (PK-like)"/>
    <property type="match status" value="1"/>
</dbReference>
<keyword evidence="8" id="KW-0812">Transmembrane</keyword>
<keyword evidence="3" id="KW-0808">Transferase</keyword>
<keyword evidence="2" id="KW-0723">Serine/threonine-protein kinase</keyword>
<evidence type="ECO:0000256" key="8">
    <source>
        <dbReference type="SAM" id="Phobius"/>
    </source>
</evidence>
<evidence type="ECO:0000256" key="1">
    <source>
        <dbReference type="ARBA" id="ARBA00012513"/>
    </source>
</evidence>
<dbReference type="InterPro" id="IPR008271">
    <property type="entry name" value="Ser/Thr_kinase_AS"/>
</dbReference>
<evidence type="ECO:0000313" key="10">
    <source>
        <dbReference type="EMBL" id="GAA3609035.1"/>
    </source>
</evidence>
<comment type="caution">
    <text evidence="10">The sequence shown here is derived from an EMBL/GenBank/DDBJ whole genome shotgun (WGS) entry which is preliminary data.</text>
</comment>
<sequence>MITSVGQRLGERYVLRERIAVGGMGEVWAAVDEVLNRPIAVKVLRTDLAPDANFQARFRAEARTAAALSHGGIAAVYDYGEALGSAYLVMELVPGDPLSAMIADEGALGTERTLSIVSQAARALHAAHRHGVIHRDIKPANLMITPELRVKVTDFGIARPRDHEPLTATGQVMGTAHYLAPELARGETASPLSDVYALGVVAYECLTGWRPFEGDNQVAVATAHLQDEPPPLPETIPAPVRQIVMSAMAKNPAKRPQGANALASLMEDVRLRGLAGGRPATPDSDPLGLIPGEPESWDTNTAPHGQTGQTGPAQQGGRRNAAIDRATGPGGQGGQSGPNGQGPSRQSVWESRNQRREQESQPPAGPGYAQEQQDYGHRRDPGRQQPPQPGGYPPQGQQQGYDRDNFFDEGYDDGRRGRGDQRPPYGGGAQGYDQPDPRYDRNDRQDRDRDDDDPFSSLGQGGGYPSRASVRGTTRSRAGHDNSSSGRGGRRLSMPLAALLALLVIVVVVVLWSHRSDAATRSLDTAGLRSGHATSFVTPGSNMSVVTNVGIRG</sequence>
<feature type="compositionally biased region" description="Low complexity" evidence="7">
    <location>
        <begin position="305"/>
        <end position="317"/>
    </location>
</feature>
<feature type="transmembrane region" description="Helical" evidence="8">
    <location>
        <begin position="492"/>
        <end position="512"/>
    </location>
</feature>